<proteinExistence type="predicted"/>
<sequence length="378" mass="41312">MIYYLLTKVLHLLLLVHSETIETNAAEGVLQCNLCVDRFNWTRCDGAAQLRTCSDQLVRQTHDYLAEYNPRLKDTGASEPVSRQFRCFRLKLEIDVSSVNVFIRGCTYDDTDICNGWSANGAKAINCATCSTEVCERNATWDVLPMSTTTVGSTTSTTPVAIVTTTTVSTTVRSSSTEQITRTPYITTTSTTTPSELSTTPASSSTFTTSSTSIIITTSPTAISTATESTTEMDDGPNSTEVQTGVPQVESAFNCTECASDVSWEHCLNSSQTTQCTTAGVNEIHSVLLMFNPNLPVGNYMEFKCFKVKASFSVPKRNGVAYVMGCTFASTRFCARGEWHSNVTILECSRASLLIDGSVIGWTMVVFIMIVFQLKVNY</sequence>
<dbReference type="HOGENOM" id="CLU_731990_0_0_1"/>
<keyword evidence="2" id="KW-0732">Signal</keyword>
<evidence type="ECO:0000313" key="4">
    <source>
        <dbReference type="Proteomes" id="UP000682892"/>
    </source>
</evidence>
<reference evidence="3" key="1">
    <citation type="submission" date="2005-10" db="EMBL/GenBank/DDBJ databases">
        <authorList>
            <person name="Loftus B.J."/>
            <person name="Nene V.M."/>
            <person name="Hannick L.I."/>
            <person name="Bidwell S."/>
            <person name="Haas B."/>
            <person name="Amedeo P."/>
            <person name="Orvis J."/>
            <person name="Wortman J.R."/>
            <person name="White O.R."/>
            <person name="Salzberg S."/>
            <person name="Shumway M."/>
            <person name="Koo H."/>
            <person name="Zhao Y."/>
            <person name="Holmes M."/>
            <person name="Miller J."/>
            <person name="Schatz M."/>
            <person name="Pop M."/>
            <person name="Pai G."/>
            <person name="Utterback T."/>
            <person name="Rogers Y.-H."/>
            <person name="Kravitz S."/>
            <person name="Fraser C.M."/>
        </authorList>
    </citation>
    <scope>NUCLEOTIDE SEQUENCE</scope>
    <source>
        <strain evidence="3">Liverpool</strain>
    </source>
</reference>
<dbReference type="Proteomes" id="UP000682892">
    <property type="component" value="Unassembled WGS sequence"/>
</dbReference>
<gene>
    <name evidence="3" type="ORF">AaeL_AAEL009837</name>
</gene>
<evidence type="ECO:0000256" key="2">
    <source>
        <dbReference type="SAM" id="SignalP"/>
    </source>
</evidence>
<reference evidence="3" key="3">
    <citation type="submission" date="2012-09" db="EMBL/GenBank/DDBJ databases">
        <authorList>
            <consortium name="VectorBase"/>
        </authorList>
    </citation>
    <scope>NUCLEOTIDE SEQUENCE</scope>
    <source>
        <strain evidence="3">Liverpool</strain>
    </source>
</reference>
<dbReference type="OMA" id="WKTASKC"/>
<dbReference type="AlphaFoldDB" id="A0A1S4FNG9"/>
<feature type="transmembrane region" description="Helical" evidence="1">
    <location>
        <begin position="351"/>
        <end position="372"/>
    </location>
</feature>
<keyword evidence="1" id="KW-0472">Membrane</keyword>
<reference evidence="3" key="2">
    <citation type="journal article" date="2007" name="Science">
        <title>Genome sequence of Aedes aegypti, a major arbovirus vector.</title>
        <authorList>
            <person name="Nene V."/>
            <person name="Wortman J.R."/>
            <person name="Lawson D."/>
            <person name="Haas B."/>
            <person name="Kodira C."/>
            <person name="Tu Z.J."/>
            <person name="Loftus B."/>
            <person name="Xi Z."/>
            <person name="Megy K."/>
            <person name="Grabherr M."/>
            <person name="Ren Q."/>
            <person name="Zdobnov E.M."/>
            <person name="Lobo N.F."/>
            <person name="Campbell K.S."/>
            <person name="Brown S.E."/>
            <person name="Bonaldo M.F."/>
            <person name="Zhu J."/>
            <person name="Sinkins S.P."/>
            <person name="Hogenkamp D.G."/>
            <person name="Amedeo P."/>
            <person name="Arensburger P."/>
            <person name="Atkinson P.W."/>
            <person name="Bidwell S."/>
            <person name="Biedler J."/>
            <person name="Birney E."/>
            <person name="Bruggner R.V."/>
            <person name="Costas J."/>
            <person name="Coy M.R."/>
            <person name="Crabtree J."/>
            <person name="Crawford M."/>
            <person name="Debruyn B."/>
            <person name="Decaprio D."/>
            <person name="Eiglmeier K."/>
            <person name="Eisenstadt E."/>
            <person name="El-Dorry H."/>
            <person name="Gelbart W.M."/>
            <person name="Gomes S.L."/>
            <person name="Hammond M."/>
            <person name="Hannick L.I."/>
            <person name="Hogan J.R."/>
            <person name="Holmes M.H."/>
            <person name="Jaffe D."/>
            <person name="Johnston J.S."/>
            <person name="Kennedy R.C."/>
            <person name="Koo H."/>
            <person name="Kravitz S."/>
            <person name="Kriventseva E.V."/>
            <person name="Kulp D."/>
            <person name="Labutti K."/>
            <person name="Lee E."/>
            <person name="Li S."/>
            <person name="Lovin D.D."/>
            <person name="Mao C."/>
            <person name="Mauceli E."/>
            <person name="Menck C.F."/>
            <person name="Miller J.R."/>
            <person name="Montgomery P."/>
            <person name="Mori A."/>
            <person name="Nascimento A.L."/>
            <person name="Naveira H.F."/>
            <person name="Nusbaum C."/>
            <person name="O'leary S."/>
            <person name="Orvis J."/>
            <person name="Pertea M."/>
            <person name="Quesneville H."/>
            <person name="Reidenbach K.R."/>
            <person name="Rogers Y.H."/>
            <person name="Roth C.W."/>
            <person name="Schneider J.R."/>
            <person name="Schatz M."/>
            <person name="Shumway M."/>
            <person name="Stanke M."/>
            <person name="Stinson E.O."/>
            <person name="Tubio J.M."/>
            <person name="Vanzee J.P."/>
            <person name="Verjovski-Almeida S."/>
            <person name="Werner D."/>
            <person name="White O."/>
            <person name="Wyder S."/>
            <person name="Zeng Q."/>
            <person name="Zhao Q."/>
            <person name="Zhao Y."/>
            <person name="Hill C.A."/>
            <person name="Raikhel A.S."/>
            <person name="Soares M.B."/>
            <person name="Knudson D.L."/>
            <person name="Lee N.H."/>
            <person name="Galagan J."/>
            <person name="Salzberg S.L."/>
            <person name="Paulsen I.T."/>
            <person name="Dimopoulos G."/>
            <person name="Collins F.H."/>
            <person name="Birren B."/>
            <person name="Fraser-Liggett C.M."/>
            <person name="Severson D.W."/>
        </authorList>
    </citation>
    <scope>NUCLEOTIDE SEQUENCE [LARGE SCALE GENOMIC DNA]</scope>
    <source>
        <strain evidence="3">Liverpool</strain>
    </source>
</reference>
<dbReference type="KEGG" id="aag:5572522"/>
<protein>
    <submittedName>
        <fullName evidence="3">AAEL009837-PA</fullName>
    </submittedName>
</protein>
<accession>A0A1S4FNG9</accession>
<keyword evidence="1" id="KW-1133">Transmembrane helix</keyword>
<organism evidence="3 4">
    <name type="scientific">Aedes aegypti</name>
    <name type="common">Yellowfever mosquito</name>
    <name type="synonym">Culex aegypti</name>
    <dbReference type="NCBI Taxonomy" id="7159"/>
    <lineage>
        <taxon>Eukaryota</taxon>
        <taxon>Metazoa</taxon>
        <taxon>Ecdysozoa</taxon>
        <taxon>Arthropoda</taxon>
        <taxon>Hexapoda</taxon>
        <taxon>Insecta</taxon>
        <taxon>Pterygota</taxon>
        <taxon>Neoptera</taxon>
        <taxon>Endopterygota</taxon>
        <taxon>Diptera</taxon>
        <taxon>Nematocera</taxon>
        <taxon>Culicoidea</taxon>
        <taxon>Culicidae</taxon>
        <taxon>Culicinae</taxon>
        <taxon>Aedini</taxon>
        <taxon>Aedes</taxon>
        <taxon>Stegomyia</taxon>
    </lineage>
</organism>
<evidence type="ECO:0000256" key="1">
    <source>
        <dbReference type="SAM" id="Phobius"/>
    </source>
</evidence>
<feature type="chain" id="PRO_5036443888" evidence="2">
    <location>
        <begin position="19"/>
        <end position="378"/>
    </location>
</feature>
<evidence type="ECO:0000313" key="3">
    <source>
        <dbReference type="EMBL" id="EAT38249.1"/>
    </source>
</evidence>
<dbReference type="OrthoDB" id="7763254at2759"/>
<name>A0A1S4FNG9_AEDAE</name>
<feature type="signal peptide" evidence="2">
    <location>
        <begin position="1"/>
        <end position="18"/>
    </location>
</feature>
<dbReference type="EMBL" id="CH477617">
    <property type="protein sequence ID" value="EAT38249.1"/>
    <property type="molecule type" value="Genomic_DNA"/>
</dbReference>
<keyword evidence="1" id="KW-0812">Transmembrane</keyword>